<dbReference type="PANTHER" id="PTHR10258:SF8">
    <property type="entry name" value="CALCIUM-ACTIVATED POTASSIUM CHANNEL BK ALPHA SUBUNIT DOMAIN-CONTAINING PROTEIN"/>
    <property type="match status" value="1"/>
</dbReference>
<dbReference type="GO" id="GO:0005513">
    <property type="term" value="P:detection of calcium ion"/>
    <property type="evidence" value="ECO:0007669"/>
    <property type="project" value="TreeGrafter"/>
</dbReference>
<reference evidence="13" key="1">
    <citation type="submission" date="2012-12" db="EMBL/GenBank/DDBJ databases">
        <authorList>
            <person name="Hellsten U."/>
            <person name="Grimwood J."/>
            <person name="Chapman J.A."/>
            <person name="Shapiro H."/>
            <person name="Aerts A."/>
            <person name="Otillar R.P."/>
            <person name="Terry A.Y."/>
            <person name="Boore J.L."/>
            <person name="Simakov O."/>
            <person name="Marletaz F."/>
            <person name="Cho S.-J."/>
            <person name="Edsinger-Gonzales E."/>
            <person name="Havlak P."/>
            <person name="Kuo D.-H."/>
            <person name="Larsson T."/>
            <person name="Lv J."/>
            <person name="Arendt D."/>
            <person name="Savage R."/>
            <person name="Osoegawa K."/>
            <person name="de Jong P."/>
            <person name="Lindberg D.R."/>
            <person name="Seaver E.C."/>
            <person name="Weisblat D.A."/>
            <person name="Putnam N.H."/>
            <person name="Grigoriev I.V."/>
            <person name="Rokhsar D.S."/>
        </authorList>
    </citation>
    <scope>NUCLEOTIDE SEQUENCE</scope>
    <source>
        <strain evidence="13">I ESC-2004</strain>
    </source>
</reference>
<proteinExistence type="predicted"/>
<dbReference type="GO" id="GO:0015269">
    <property type="term" value="F:calcium-activated potassium channel activity"/>
    <property type="evidence" value="ECO:0007669"/>
    <property type="project" value="InterPro"/>
</dbReference>
<comment type="subcellular location">
    <subcellularLocation>
        <location evidence="1">Membrane</location>
        <topology evidence="1">Multi-pass membrane protein</topology>
    </subcellularLocation>
</comment>
<evidence type="ECO:0000256" key="6">
    <source>
        <dbReference type="ARBA" id="ARBA00023136"/>
    </source>
</evidence>
<evidence type="ECO:0000256" key="10">
    <source>
        <dbReference type="SAM" id="Phobius"/>
    </source>
</evidence>
<keyword evidence="3 10" id="KW-0812">Transmembrane</keyword>
<evidence type="ECO:0000256" key="2">
    <source>
        <dbReference type="ARBA" id="ARBA00022448"/>
    </source>
</evidence>
<dbReference type="AlphaFoldDB" id="R7T6Z7"/>
<dbReference type="Pfam" id="PF03185">
    <property type="entry name" value="CaKB"/>
    <property type="match status" value="1"/>
</dbReference>
<keyword evidence="6 10" id="KW-0472">Membrane</keyword>
<dbReference type="EMBL" id="KB311417">
    <property type="protein sequence ID" value="ELT89325.1"/>
    <property type="molecule type" value="Genomic_DNA"/>
</dbReference>
<dbReference type="PANTHER" id="PTHR10258">
    <property type="entry name" value="CALCIUM-ACTIVATED POTASSIUM CHANNEL SUBUNIT BETA"/>
    <property type="match status" value="1"/>
</dbReference>
<reference evidence="11 13" key="2">
    <citation type="journal article" date="2013" name="Nature">
        <title>Insights into bilaterian evolution from three spiralian genomes.</title>
        <authorList>
            <person name="Simakov O."/>
            <person name="Marletaz F."/>
            <person name="Cho S.J."/>
            <person name="Edsinger-Gonzales E."/>
            <person name="Havlak P."/>
            <person name="Hellsten U."/>
            <person name="Kuo D.H."/>
            <person name="Larsson T."/>
            <person name="Lv J."/>
            <person name="Arendt D."/>
            <person name="Savage R."/>
            <person name="Osoegawa K."/>
            <person name="de Jong P."/>
            <person name="Grimwood J."/>
            <person name="Chapman J.A."/>
            <person name="Shapiro H."/>
            <person name="Aerts A."/>
            <person name="Otillar R.P."/>
            <person name="Terry A.Y."/>
            <person name="Boore J.L."/>
            <person name="Grigoriev I.V."/>
            <person name="Lindberg D.R."/>
            <person name="Seaver E.C."/>
            <person name="Weisblat D.A."/>
            <person name="Putnam N.H."/>
            <person name="Rokhsar D.S."/>
        </authorList>
    </citation>
    <scope>NUCLEOTIDE SEQUENCE</scope>
    <source>
        <strain evidence="11 13">I ESC-2004</strain>
    </source>
</reference>
<organism evidence="11">
    <name type="scientific">Capitella teleta</name>
    <name type="common">Polychaete worm</name>
    <dbReference type="NCBI Taxonomy" id="283909"/>
    <lineage>
        <taxon>Eukaryota</taxon>
        <taxon>Metazoa</taxon>
        <taxon>Spiralia</taxon>
        <taxon>Lophotrochozoa</taxon>
        <taxon>Annelida</taxon>
        <taxon>Polychaeta</taxon>
        <taxon>Sedentaria</taxon>
        <taxon>Scolecida</taxon>
        <taxon>Capitellidae</taxon>
        <taxon>Capitella</taxon>
    </lineage>
</organism>
<evidence type="ECO:0000256" key="9">
    <source>
        <dbReference type="SAM" id="MobiDB-lite"/>
    </source>
</evidence>
<evidence type="ECO:0000256" key="8">
    <source>
        <dbReference type="ARBA" id="ARBA00023303"/>
    </source>
</evidence>
<sequence length="171" mass="19666">MLHITLFAITKHHRGRILRNKDIYTEGFSQCLEIARQKGNETHMKGVQAEEKCFFQVCYPDSLKNRDHVELCRQSQARPGDVYPCYFDPDHVTNGAFFHRSIQWSFAFHVLAWPAFSVIGSVSMCIYISYRKHRKSRLKKKNHSASNDARSQALLRTPVANGPSPRIATTV</sequence>
<keyword evidence="2" id="KW-0813">Transport</keyword>
<keyword evidence="4 10" id="KW-1133">Transmembrane helix</keyword>
<feature type="transmembrane region" description="Helical" evidence="10">
    <location>
        <begin position="106"/>
        <end position="130"/>
    </location>
</feature>
<evidence type="ECO:0000256" key="5">
    <source>
        <dbReference type="ARBA" id="ARBA00023065"/>
    </source>
</evidence>
<keyword evidence="5" id="KW-0406">Ion transport</keyword>
<gene>
    <name evidence="11" type="ORF">CAPTEDRAFT_207199</name>
</gene>
<accession>R7T6Z7</accession>
<reference evidence="12" key="3">
    <citation type="submission" date="2015-06" db="UniProtKB">
        <authorList>
            <consortium name="EnsemblMetazoa"/>
        </authorList>
    </citation>
    <scope>IDENTIFICATION</scope>
</reference>
<evidence type="ECO:0000313" key="13">
    <source>
        <dbReference type="Proteomes" id="UP000014760"/>
    </source>
</evidence>
<keyword evidence="13" id="KW-1185">Reference proteome</keyword>
<keyword evidence="8" id="KW-0407">Ion channel</keyword>
<protein>
    <submittedName>
        <fullName evidence="11 12">Uncharacterized protein</fullName>
    </submittedName>
</protein>
<dbReference type="GO" id="GO:0008076">
    <property type="term" value="C:voltage-gated potassium channel complex"/>
    <property type="evidence" value="ECO:0007669"/>
    <property type="project" value="TreeGrafter"/>
</dbReference>
<evidence type="ECO:0000313" key="12">
    <source>
        <dbReference type="EnsemblMetazoa" id="CapteP207199"/>
    </source>
</evidence>
<evidence type="ECO:0000256" key="3">
    <source>
        <dbReference type="ARBA" id="ARBA00022692"/>
    </source>
</evidence>
<dbReference type="HOGENOM" id="CLU_1564388_0_0_1"/>
<dbReference type="InterPro" id="IPR003930">
    <property type="entry name" value="K_chnl_Ca-activ_BK_bsu"/>
</dbReference>
<evidence type="ECO:0000313" key="11">
    <source>
        <dbReference type="EMBL" id="ELT89325.1"/>
    </source>
</evidence>
<evidence type="ECO:0000256" key="4">
    <source>
        <dbReference type="ARBA" id="ARBA00022989"/>
    </source>
</evidence>
<name>R7T6Z7_CAPTE</name>
<evidence type="ECO:0000256" key="7">
    <source>
        <dbReference type="ARBA" id="ARBA00023180"/>
    </source>
</evidence>
<dbReference type="GO" id="GO:0015459">
    <property type="term" value="F:potassium channel regulator activity"/>
    <property type="evidence" value="ECO:0007669"/>
    <property type="project" value="TreeGrafter"/>
</dbReference>
<feature type="region of interest" description="Disordered" evidence="9">
    <location>
        <begin position="138"/>
        <end position="171"/>
    </location>
</feature>
<evidence type="ECO:0000256" key="1">
    <source>
        <dbReference type="ARBA" id="ARBA00004141"/>
    </source>
</evidence>
<keyword evidence="7" id="KW-0325">Glycoprotein</keyword>
<dbReference type="EnsemblMetazoa" id="CapteT207199">
    <property type="protein sequence ID" value="CapteP207199"/>
    <property type="gene ID" value="CapteG207199"/>
</dbReference>
<dbReference type="EMBL" id="AMQN01003286">
    <property type="status" value="NOT_ANNOTATED_CDS"/>
    <property type="molecule type" value="Genomic_DNA"/>
</dbReference>
<dbReference type="Proteomes" id="UP000014760">
    <property type="component" value="Unassembled WGS sequence"/>
</dbReference>